<dbReference type="InterPro" id="IPR028082">
    <property type="entry name" value="Peripla_BP_I"/>
</dbReference>
<keyword evidence="1" id="KW-0472">Membrane</keyword>
<reference evidence="3 4" key="1">
    <citation type="submission" date="2023-08" db="EMBL/GenBank/DDBJ databases">
        <title>Oxalobacteraceae gen .nov., isolated from river sludge outside the plant.</title>
        <authorList>
            <person name="Zhao S.Y."/>
        </authorList>
    </citation>
    <scope>NUCLEOTIDE SEQUENCE [LARGE SCALE GENOMIC DNA]</scope>
    <source>
        <strain evidence="3 4">R-40</strain>
    </source>
</reference>
<keyword evidence="4" id="KW-1185">Reference proteome</keyword>
<evidence type="ECO:0000313" key="3">
    <source>
        <dbReference type="EMBL" id="MDQ9169196.1"/>
    </source>
</evidence>
<dbReference type="PANTHER" id="PTHR38038:SF1">
    <property type="entry name" value="PENICILLIN-BINDING PROTEIN ACTIVATOR LPOA"/>
    <property type="match status" value="1"/>
</dbReference>
<dbReference type="InterPro" id="IPR007443">
    <property type="entry name" value="LpoA"/>
</dbReference>
<sequence length="425" mass="45152">MLGEVRIVYRLAAMLGGLCLFISACATPVSLHGTKPGAGVAPTQAQVPEVMGPLAQNDLSISAETAGAQTFPVPAPILSPVIARIALLLPMQSETLGAAAAAVRAGFLAAAGQESSDAIRAETVESGDALPDVLASYGNASFEFDIVVGPLSRSGVSAIAQSGAVSKPTIALTQIDTQDETKTVLPKKMLIIGLSIEDQARQMAGLMHARKPTGTAIILTTPTSWQRRAAKAFAERWLELGYESELMELDISAQGTYLGANGLIQLQKRIQTEKPPFLFSALDAVQTRQLRMLIGQDIPVYGTSQLNPLTMTQWSSADPQPEMNGVRLVDMPWQLQADHPAVMAYPKPALPGETLPSADLERLYALGIDAFRVAKEVALGQSQFQIDGVTGKLRINLAKETGRFERIEMPAVYRGGRVVAVGAAK</sequence>
<dbReference type="SUPFAM" id="SSF53822">
    <property type="entry name" value="Periplasmic binding protein-like I"/>
    <property type="match status" value="1"/>
</dbReference>
<name>A0ABU1BJM2_9BURK</name>
<dbReference type="Gene3D" id="3.40.50.2300">
    <property type="match status" value="2"/>
</dbReference>
<dbReference type="EMBL" id="JAUYVH010000001">
    <property type="protein sequence ID" value="MDQ9169196.1"/>
    <property type="molecule type" value="Genomic_DNA"/>
</dbReference>
<dbReference type="PANTHER" id="PTHR38038">
    <property type="entry name" value="PENICILLIN-BINDING PROTEIN ACTIVATOR LPOA"/>
    <property type="match status" value="1"/>
</dbReference>
<dbReference type="Proteomes" id="UP001225596">
    <property type="component" value="Unassembled WGS sequence"/>
</dbReference>
<dbReference type="Pfam" id="PF04348">
    <property type="entry name" value="LppC"/>
    <property type="match status" value="1"/>
</dbReference>
<dbReference type="PROSITE" id="PS51257">
    <property type="entry name" value="PROKAR_LIPOPROTEIN"/>
    <property type="match status" value="1"/>
</dbReference>
<keyword evidence="2" id="KW-0732">Signal</keyword>
<dbReference type="RefSeq" id="WP_338435042.1">
    <property type="nucleotide sequence ID" value="NZ_JAUYVH010000001.1"/>
</dbReference>
<evidence type="ECO:0000256" key="2">
    <source>
        <dbReference type="SAM" id="SignalP"/>
    </source>
</evidence>
<protein>
    <submittedName>
        <fullName evidence="3">Penicillin-binding protein activator</fullName>
    </submittedName>
</protein>
<evidence type="ECO:0000313" key="4">
    <source>
        <dbReference type="Proteomes" id="UP001225596"/>
    </source>
</evidence>
<accession>A0ABU1BJM2</accession>
<feature type="signal peptide" evidence="2">
    <location>
        <begin position="1"/>
        <end position="26"/>
    </location>
</feature>
<gene>
    <name evidence="3" type="ORF">Q8A64_02100</name>
</gene>
<feature type="chain" id="PRO_5045883881" evidence="2">
    <location>
        <begin position="27"/>
        <end position="425"/>
    </location>
</feature>
<evidence type="ECO:0000256" key="1">
    <source>
        <dbReference type="ARBA" id="ARBA00023136"/>
    </source>
</evidence>
<comment type="caution">
    <text evidence="3">The sequence shown here is derived from an EMBL/GenBank/DDBJ whole genome shotgun (WGS) entry which is preliminary data.</text>
</comment>
<proteinExistence type="predicted"/>
<organism evidence="3 4">
    <name type="scientific">Keguizhuia sedimenti</name>
    <dbReference type="NCBI Taxonomy" id="3064264"/>
    <lineage>
        <taxon>Bacteria</taxon>
        <taxon>Pseudomonadati</taxon>
        <taxon>Pseudomonadota</taxon>
        <taxon>Betaproteobacteria</taxon>
        <taxon>Burkholderiales</taxon>
        <taxon>Oxalobacteraceae</taxon>
        <taxon>Keguizhuia</taxon>
    </lineage>
</organism>